<dbReference type="AlphaFoldDB" id="A0A927QHI4"/>
<dbReference type="Proteomes" id="UP000661025">
    <property type="component" value="Unassembled WGS sequence"/>
</dbReference>
<name>A0A927QHI4_9ACTN</name>
<evidence type="ECO:0000313" key="1">
    <source>
        <dbReference type="EMBL" id="MBD9721947.1"/>
    </source>
</evidence>
<comment type="caution">
    <text evidence="1">The sequence shown here is derived from an EMBL/GenBank/DDBJ whole genome shotgun (WGS) entry which is preliminary data.</text>
</comment>
<sequence length="68" mass="7394">MGLFKKTDDEKAAIAAMKAADAALNANSDREYKAGIRHETPEYQRLNGAANEAADKVSFWHGGTKKGR</sequence>
<organism evidence="1 2">
    <name type="scientific">Streptomyces caniscabiei</name>
    <dbReference type="NCBI Taxonomy" id="2746961"/>
    <lineage>
        <taxon>Bacteria</taxon>
        <taxon>Bacillati</taxon>
        <taxon>Actinomycetota</taxon>
        <taxon>Actinomycetes</taxon>
        <taxon>Kitasatosporales</taxon>
        <taxon>Streptomycetaceae</taxon>
        <taxon>Streptomyces</taxon>
    </lineage>
</organism>
<dbReference type="RefSeq" id="WP_192359004.1">
    <property type="nucleotide sequence ID" value="NZ_CP119182.1"/>
</dbReference>
<dbReference type="GeneID" id="79929240"/>
<protein>
    <submittedName>
        <fullName evidence="1">Uncharacterized protein</fullName>
    </submittedName>
</protein>
<dbReference type="EMBL" id="JACYXT010000001">
    <property type="protein sequence ID" value="MBD9721947.1"/>
    <property type="molecule type" value="Genomic_DNA"/>
</dbReference>
<reference evidence="1" key="1">
    <citation type="submission" date="2020-09" db="EMBL/GenBank/DDBJ databases">
        <title>Streptomyces canutascabiei sp. nov., which causes potato common scab and is distributed across the world.</title>
        <authorList>
            <person name="Nguyen H.P."/>
            <person name="Weisberg A.J."/>
            <person name="Chang J.H."/>
            <person name="Clarke C.R."/>
        </authorList>
    </citation>
    <scope>NUCLEOTIDE SEQUENCE</scope>
    <source>
        <strain evidence="1">ID-01-6.2a</strain>
    </source>
</reference>
<proteinExistence type="predicted"/>
<accession>A0A927QHI4</accession>
<evidence type="ECO:0000313" key="2">
    <source>
        <dbReference type="Proteomes" id="UP000661025"/>
    </source>
</evidence>
<gene>
    <name evidence="1" type="ORF">IHE70_01540</name>
</gene>